<accession>A0ACC1Y6Q7</accession>
<organism evidence="1 2">
    <name type="scientific">Melia azedarach</name>
    <name type="common">Chinaberry tree</name>
    <dbReference type="NCBI Taxonomy" id="155640"/>
    <lineage>
        <taxon>Eukaryota</taxon>
        <taxon>Viridiplantae</taxon>
        <taxon>Streptophyta</taxon>
        <taxon>Embryophyta</taxon>
        <taxon>Tracheophyta</taxon>
        <taxon>Spermatophyta</taxon>
        <taxon>Magnoliopsida</taxon>
        <taxon>eudicotyledons</taxon>
        <taxon>Gunneridae</taxon>
        <taxon>Pentapetalae</taxon>
        <taxon>rosids</taxon>
        <taxon>malvids</taxon>
        <taxon>Sapindales</taxon>
        <taxon>Meliaceae</taxon>
        <taxon>Melia</taxon>
    </lineage>
</organism>
<keyword evidence="2" id="KW-1185">Reference proteome</keyword>
<dbReference type="Proteomes" id="UP001164539">
    <property type="component" value="Chromosome 5"/>
</dbReference>
<name>A0ACC1Y6Q7_MELAZ</name>
<protein>
    <submittedName>
        <fullName evidence="1">Transcription repressor like</fullName>
    </submittedName>
</protein>
<evidence type="ECO:0000313" key="2">
    <source>
        <dbReference type="Proteomes" id="UP001164539"/>
    </source>
</evidence>
<proteinExistence type="predicted"/>
<gene>
    <name evidence="1" type="ORF">OWV82_010821</name>
</gene>
<evidence type="ECO:0000313" key="1">
    <source>
        <dbReference type="EMBL" id="KAJ4719210.1"/>
    </source>
</evidence>
<comment type="caution">
    <text evidence="1">The sequence shown here is derived from an EMBL/GenBank/DDBJ whole genome shotgun (WGS) entry which is preliminary data.</text>
</comment>
<reference evidence="1 2" key="1">
    <citation type="journal article" date="2023" name="Science">
        <title>Complex scaffold remodeling in plant triterpene biosynthesis.</title>
        <authorList>
            <person name="De La Pena R."/>
            <person name="Hodgson H."/>
            <person name="Liu J.C."/>
            <person name="Stephenson M.J."/>
            <person name="Martin A.C."/>
            <person name="Owen C."/>
            <person name="Harkess A."/>
            <person name="Leebens-Mack J."/>
            <person name="Jimenez L.E."/>
            <person name="Osbourn A."/>
            <person name="Sattely E.S."/>
        </authorList>
    </citation>
    <scope>NUCLEOTIDE SEQUENCE [LARGE SCALE GENOMIC DNA]</scope>
    <source>
        <strain evidence="2">cv. JPN11</strain>
        <tissue evidence="1">Leaf</tissue>
    </source>
</reference>
<dbReference type="EMBL" id="CM051398">
    <property type="protein sequence ID" value="KAJ4719210.1"/>
    <property type="molecule type" value="Genomic_DNA"/>
</dbReference>
<sequence length="363" mass="42136">MGKYRFKFSDMIPNAWFYKLKDMSKTRSNQQHYKKKQHRQQQQQQQKQPHISLPRYSYYFNSDNKFYASPVNPKASDTHYVQADPSRRSSRKRRTVYKPSPRHFSAACNCHPTTVDPSFVWSPHSPDYYCISSTESCSLDLDFPESDSELEPEDEKFVVTDDESCNCEVNSSTTDIIFDLNNDEYCEKQLAEVDEISELELPPILTKPGKTTQDQLSKAHPSLSVKIVKEENVFRTHTDENQKDQRTRKSSTGIRLRANSPRIASKKIQAHASARKSISSSKSSWNKRLSISESFVVVKSSVDPEKDFRESMVEMIVENNLQTSKDLEHLLACYLSLNSNEYHHLIVKAFEQVWFDMTTNLRM</sequence>